<name>X7F1N8_9RHOB</name>
<sequence length="45" mass="4893">MAGDRMGTGIVGSERQRGIAELLEHHQQVTGRSVEVLGDVMRVDT</sequence>
<dbReference type="EMBL" id="JAME01000052">
    <property type="protein sequence ID" value="ETX26832.1"/>
    <property type="molecule type" value="Genomic_DNA"/>
</dbReference>
<proteinExistence type="predicted"/>
<accession>X7F1N8</accession>
<organism evidence="1 2">
    <name type="scientific">Roseivivax isoporae LMG 25204</name>
    <dbReference type="NCBI Taxonomy" id="1449351"/>
    <lineage>
        <taxon>Bacteria</taxon>
        <taxon>Pseudomonadati</taxon>
        <taxon>Pseudomonadota</taxon>
        <taxon>Alphaproteobacteria</taxon>
        <taxon>Rhodobacterales</taxon>
        <taxon>Roseobacteraceae</taxon>
        <taxon>Roseivivax</taxon>
    </lineage>
</organism>
<gene>
    <name evidence="1" type="ORF">RISW2_18935</name>
</gene>
<evidence type="ECO:0000313" key="2">
    <source>
        <dbReference type="Proteomes" id="UP000023430"/>
    </source>
</evidence>
<dbReference type="STRING" id="1449351.RISW2_18935"/>
<dbReference type="AlphaFoldDB" id="X7F1N8"/>
<keyword evidence="2" id="KW-1185">Reference proteome</keyword>
<dbReference type="Proteomes" id="UP000023430">
    <property type="component" value="Unassembled WGS sequence"/>
</dbReference>
<evidence type="ECO:0000313" key="1">
    <source>
        <dbReference type="EMBL" id="ETX26832.1"/>
    </source>
</evidence>
<comment type="caution">
    <text evidence="1">The sequence shown here is derived from an EMBL/GenBank/DDBJ whole genome shotgun (WGS) entry which is preliminary data.</text>
</comment>
<reference evidence="1 2" key="1">
    <citation type="submission" date="2014-01" db="EMBL/GenBank/DDBJ databases">
        <title>Roseivivax isoporae LMG 25204 Genome Sequencing.</title>
        <authorList>
            <person name="Lai Q."/>
            <person name="Li G."/>
            <person name="Shao Z."/>
        </authorList>
    </citation>
    <scope>NUCLEOTIDE SEQUENCE [LARGE SCALE GENOMIC DNA]</scope>
    <source>
        <strain evidence="1 2">LMG 25204</strain>
    </source>
</reference>
<protein>
    <submittedName>
        <fullName evidence="1">Uncharacterized protein</fullName>
    </submittedName>
</protein>